<dbReference type="PROSITE" id="PS50125">
    <property type="entry name" value="GUANYLATE_CYCLASE_2"/>
    <property type="match status" value="1"/>
</dbReference>
<dbReference type="Gene3D" id="3.30.70.1230">
    <property type="entry name" value="Nucleotide cyclase"/>
    <property type="match status" value="1"/>
</dbReference>
<sequence length="223" mass="25312">MADDQDEVAILFADICYFDDIVEEEQNNVVVILDELFRNFDLICEKYGAQKIETVGKTYMAATGIKECELNVSEQIKQRGKGERLVSMAKEMIEHASNQKWGKQQESIQLKIGINKGEVMAGVIGNPKPQFSLIGDTINTTSRICTQCSYGKILISEKIKEEVKSMKHSFRPITFQPKGKDVMTAYEIGDLNTYKKFQGILKILHSQKDKEGINQKYLLLLMC</sequence>
<gene>
    <name evidence="2" type="ORF">IMG5_065340</name>
</gene>
<name>G0QP86_ICHMU</name>
<dbReference type="InterPro" id="IPR001054">
    <property type="entry name" value="A/G_cyclase"/>
</dbReference>
<dbReference type="GO" id="GO:0070482">
    <property type="term" value="P:response to oxygen levels"/>
    <property type="evidence" value="ECO:0007669"/>
    <property type="project" value="TreeGrafter"/>
</dbReference>
<dbReference type="OMA" id="CHESTAM"/>
<evidence type="ECO:0000313" key="3">
    <source>
        <dbReference type="Proteomes" id="UP000008983"/>
    </source>
</evidence>
<dbReference type="EMBL" id="GL983535">
    <property type="protein sequence ID" value="EGR32966.1"/>
    <property type="molecule type" value="Genomic_DNA"/>
</dbReference>
<reference evidence="2 3" key="1">
    <citation type="submission" date="2011-07" db="EMBL/GenBank/DDBJ databases">
        <authorList>
            <person name="Coyne R."/>
            <person name="Brami D."/>
            <person name="Johnson J."/>
            <person name="Hostetler J."/>
            <person name="Hannick L."/>
            <person name="Clark T."/>
            <person name="Cassidy-Hanley D."/>
            <person name="Inman J."/>
        </authorList>
    </citation>
    <scope>NUCLEOTIDE SEQUENCE [LARGE SCALE GENOMIC DNA]</scope>
    <source>
        <strain evidence="2 3">G5</strain>
    </source>
</reference>
<dbReference type="RefSeq" id="XP_004036952.1">
    <property type="nucleotide sequence ID" value="XM_004036904.1"/>
</dbReference>
<organism evidence="2 3">
    <name type="scientific">Ichthyophthirius multifiliis</name>
    <name type="common">White spot disease agent</name>
    <name type="synonym">Ich</name>
    <dbReference type="NCBI Taxonomy" id="5932"/>
    <lineage>
        <taxon>Eukaryota</taxon>
        <taxon>Sar</taxon>
        <taxon>Alveolata</taxon>
        <taxon>Ciliophora</taxon>
        <taxon>Intramacronucleata</taxon>
        <taxon>Oligohymenophorea</taxon>
        <taxon>Hymenostomatida</taxon>
        <taxon>Ophryoglenina</taxon>
        <taxon>Ichthyophthirius</taxon>
    </lineage>
</organism>
<dbReference type="GO" id="GO:0019934">
    <property type="term" value="P:cGMP-mediated signaling"/>
    <property type="evidence" value="ECO:0007669"/>
    <property type="project" value="TreeGrafter"/>
</dbReference>
<dbReference type="SMART" id="SM00044">
    <property type="entry name" value="CYCc"/>
    <property type="match status" value="1"/>
</dbReference>
<dbReference type="GeneID" id="14909134"/>
<proteinExistence type="predicted"/>
<keyword evidence="3" id="KW-1185">Reference proteome</keyword>
<dbReference type="PANTHER" id="PTHR45655:SF13">
    <property type="entry name" value="SOLUBLE GUANYLATE CYCLASE GCY-32-RELATED"/>
    <property type="match status" value="1"/>
</dbReference>
<dbReference type="InParanoid" id="G0QP86"/>
<dbReference type="PANTHER" id="PTHR45655">
    <property type="entry name" value="GUANYLATE CYCLASE SOLUBLE SUBUNIT BETA-2"/>
    <property type="match status" value="1"/>
</dbReference>
<accession>G0QP86</accession>
<dbReference type="STRING" id="857967.G0QP86"/>
<dbReference type="Pfam" id="PF00211">
    <property type="entry name" value="Guanylate_cyc"/>
    <property type="match status" value="1"/>
</dbReference>
<dbReference type="InterPro" id="IPR029787">
    <property type="entry name" value="Nucleotide_cyclase"/>
</dbReference>
<dbReference type="GO" id="GO:0004383">
    <property type="term" value="F:guanylate cyclase activity"/>
    <property type="evidence" value="ECO:0007669"/>
    <property type="project" value="TreeGrafter"/>
</dbReference>
<dbReference type="GO" id="GO:0008074">
    <property type="term" value="C:guanylate cyclase complex, soluble"/>
    <property type="evidence" value="ECO:0007669"/>
    <property type="project" value="TreeGrafter"/>
</dbReference>
<evidence type="ECO:0000259" key="1">
    <source>
        <dbReference type="PROSITE" id="PS50125"/>
    </source>
</evidence>
<feature type="domain" description="Guanylate cyclase" evidence="1">
    <location>
        <begin position="9"/>
        <end position="145"/>
    </location>
</feature>
<dbReference type="CDD" id="cd07302">
    <property type="entry name" value="CHD"/>
    <property type="match status" value="1"/>
</dbReference>
<protein>
    <recommendedName>
        <fullName evidence="1">Guanylate cyclase domain-containing protein</fullName>
    </recommendedName>
</protein>
<dbReference type="Proteomes" id="UP000008983">
    <property type="component" value="Unassembled WGS sequence"/>
</dbReference>
<dbReference type="eggNOG" id="KOG4171">
    <property type="taxonomic scope" value="Eukaryota"/>
</dbReference>
<dbReference type="OrthoDB" id="354346at2759"/>
<dbReference type="SUPFAM" id="SSF55073">
    <property type="entry name" value="Nucleotide cyclase"/>
    <property type="match status" value="1"/>
</dbReference>
<dbReference type="AlphaFoldDB" id="G0QP86"/>
<evidence type="ECO:0000313" key="2">
    <source>
        <dbReference type="EMBL" id="EGR32966.1"/>
    </source>
</evidence>